<dbReference type="Proteomes" id="UP000237968">
    <property type="component" value="Unassembled WGS sequence"/>
</dbReference>
<feature type="compositionally biased region" description="Basic and acidic residues" evidence="1">
    <location>
        <begin position="38"/>
        <end position="50"/>
    </location>
</feature>
<feature type="region of interest" description="Disordered" evidence="1">
    <location>
        <begin position="1"/>
        <end position="51"/>
    </location>
</feature>
<accession>A0A2S9XCM0</accession>
<reference evidence="2 3" key="1">
    <citation type="submission" date="2018-03" db="EMBL/GenBank/DDBJ databases">
        <title>Draft Genome Sequences of the Obligatory Marine Myxobacteria Enhygromyxa salina SWB005.</title>
        <authorList>
            <person name="Poehlein A."/>
            <person name="Moghaddam J.A."/>
            <person name="Harms H."/>
            <person name="Alanjari M."/>
            <person name="Koenig G.M."/>
            <person name="Daniel R."/>
            <person name="Schaeberle T.F."/>
        </authorList>
    </citation>
    <scope>NUCLEOTIDE SEQUENCE [LARGE SCALE GENOMIC DNA]</scope>
    <source>
        <strain evidence="2 3">SWB005</strain>
    </source>
</reference>
<sequence>MAHSVSINRPRKRQPRRHQEQERPVLQLPLEAPQWRDPPTREQSEPRTDRGVAVVDFFI</sequence>
<comment type="caution">
    <text evidence="2">The sequence shown here is derived from an EMBL/GenBank/DDBJ whole genome shotgun (WGS) entry which is preliminary data.</text>
</comment>
<dbReference type="EMBL" id="PVNK01000278">
    <property type="protein sequence ID" value="PRP90597.1"/>
    <property type="molecule type" value="Genomic_DNA"/>
</dbReference>
<evidence type="ECO:0000256" key="1">
    <source>
        <dbReference type="SAM" id="MobiDB-lite"/>
    </source>
</evidence>
<evidence type="ECO:0000313" key="3">
    <source>
        <dbReference type="Proteomes" id="UP000237968"/>
    </source>
</evidence>
<organism evidence="2 3">
    <name type="scientific">Enhygromyxa salina</name>
    <dbReference type="NCBI Taxonomy" id="215803"/>
    <lineage>
        <taxon>Bacteria</taxon>
        <taxon>Pseudomonadati</taxon>
        <taxon>Myxococcota</taxon>
        <taxon>Polyangia</taxon>
        <taxon>Nannocystales</taxon>
        <taxon>Nannocystaceae</taxon>
        <taxon>Enhygromyxa</taxon>
    </lineage>
</organism>
<evidence type="ECO:0000313" key="2">
    <source>
        <dbReference type="EMBL" id="PRP90597.1"/>
    </source>
</evidence>
<proteinExistence type="predicted"/>
<dbReference type="AlphaFoldDB" id="A0A2S9XCM0"/>
<name>A0A2S9XCM0_9BACT</name>
<gene>
    <name evidence="2" type="ORF">ENSA5_64000</name>
</gene>
<keyword evidence="3" id="KW-1185">Reference proteome</keyword>
<protein>
    <submittedName>
        <fullName evidence="2">Uncharacterized protein</fullName>
    </submittedName>
</protein>